<dbReference type="GeneID" id="39594059"/>
<feature type="region of interest" description="Disordered" evidence="1">
    <location>
        <begin position="319"/>
        <end position="354"/>
    </location>
</feature>
<name>A0A427XM81_9TREE</name>
<feature type="compositionally biased region" description="Low complexity" evidence="1">
    <location>
        <begin position="345"/>
        <end position="354"/>
    </location>
</feature>
<feature type="compositionally biased region" description="Pro residues" evidence="1">
    <location>
        <begin position="335"/>
        <end position="344"/>
    </location>
</feature>
<feature type="compositionally biased region" description="Polar residues" evidence="1">
    <location>
        <begin position="259"/>
        <end position="293"/>
    </location>
</feature>
<gene>
    <name evidence="2" type="ORF">EHS24_009516</name>
</gene>
<dbReference type="AlphaFoldDB" id="A0A427XM81"/>
<keyword evidence="3" id="KW-1185">Reference proteome</keyword>
<feature type="compositionally biased region" description="Gly residues" evidence="1">
    <location>
        <begin position="215"/>
        <end position="225"/>
    </location>
</feature>
<evidence type="ECO:0000313" key="3">
    <source>
        <dbReference type="Proteomes" id="UP000279236"/>
    </source>
</evidence>
<dbReference type="RefSeq" id="XP_028474963.1">
    <property type="nucleotide sequence ID" value="XM_028624795.1"/>
</dbReference>
<organism evidence="2 3">
    <name type="scientific">Apiotrichum porosum</name>
    <dbReference type="NCBI Taxonomy" id="105984"/>
    <lineage>
        <taxon>Eukaryota</taxon>
        <taxon>Fungi</taxon>
        <taxon>Dikarya</taxon>
        <taxon>Basidiomycota</taxon>
        <taxon>Agaricomycotina</taxon>
        <taxon>Tremellomycetes</taxon>
        <taxon>Trichosporonales</taxon>
        <taxon>Trichosporonaceae</taxon>
        <taxon>Apiotrichum</taxon>
    </lineage>
</organism>
<feature type="compositionally biased region" description="Low complexity" evidence="1">
    <location>
        <begin position="571"/>
        <end position="593"/>
    </location>
</feature>
<feature type="compositionally biased region" description="Polar residues" evidence="1">
    <location>
        <begin position="137"/>
        <end position="170"/>
    </location>
</feature>
<feature type="region of interest" description="Disordered" evidence="1">
    <location>
        <begin position="528"/>
        <end position="547"/>
    </location>
</feature>
<feature type="compositionally biased region" description="Polar residues" evidence="1">
    <location>
        <begin position="688"/>
        <end position="697"/>
    </location>
</feature>
<comment type="caution">
    <text evidence="2">The sequence shown here is derived from an EMBL/GenBank/DDBJ whole genome shotgun (WGS) entry which is preliminary data.</text>
</comment>
<reference evidence="2 3" key="1">
    <citation type="submission" date="2018-11" db="EMBL/GenBank/DDBJ databases">
        <title>Genome sequence of Apiotrichum porosum DSM 27194.</title>
        <authorList>
            <person name="Aliyu H."/>
            <person name="Gorte O."/>
            <person name="Ochsenreither K."/>
        </authorList>
    </citation>
    <scope>NUCLEOTIDE SEQUENCE [LARGE SCALE GENOMIC DNA]</scope>
    <source>
        <strain evidence="2 3">DSM 27194</strain>
    </source>
</reference>
<sequence>MGIFSRWSERSAAKQAAKETEAHLSQAITQADAGEQAQAAAYRELEMAQVAHNLACEDHAKANTELERAQLAQKNADDHHIATQRALDIKIANHARVSAEAEAARTEVQQTRGRLSLNNDSSDGQEELLGSAPYLARNSSRTSQGEASASRALQSAESLSSQNKDNTASPLDSPFHPQKVSEGGPAQQFYRSTQDTAGSPTTVAGQTGATRGGVTASGGGVGTGGSQFLETPPSAGTRGSLFVEKPPVEEDRNAVAATHNPSLLSTKQLETQPSASAYATPETGTTPLQSPTHTHQYAAPAVPFGMAAAGAGMYSMPCEKDECDPPARPARSTPSPKPKPPVRPRSPGSHTHQYAAPAVPFGMAAAGAGMYSLPCENDCDPPNQSQPPARSGGATNGVSPNNGIATYPDVPATAETWTREHKPLPAASTGPDITPPTAALSDNSPPRANDVDTARASTLGSDRSLAKALRRAPRNHASLTKADDPAPNHPTRKSVGSVGSFPAAFAGAYGHRDSDAVILPEGGVAAQREAELAHGQGQTVSGAPMVSSPAILPADQARSKWHIKPGAKRLSAQSQKSAASGASGASSASADGSLGETKGQSRATHRQYSGGYQVLTSNTLDYQEAEQGAFDGKKGYPEADVGSGSAVEASGWKRSGSGSRDQVGGGGVVGVGGTTQDTGDVDRPVPAKQTSMPGTFQ</sequence>
<feature type="compositionally biased region" description="Polar residues" evidence="1">
    <location>
        <begin position="107"/>
        <end position="122"/>
    </location>
</feature>
<proteinExistence type="predicted"/>
<evidence type="ECO:0000313" key="2">
    <source>
        <dbReference type="EMBL" id="RSH79854.1"/>
    </source>
</evidence>
<feature type="region of interest" description="Disordered" evidence="1">
    <location>
        <begin position="370"/>
        <end position="498"/>
    </location>
</feature>
<feature type="region of interest" description="Disordered" evidence="1">
    <location>
        <begin position="101"/>
        <end position="240"/>
    </location>
</feature>
<protein>
    <submittedName>
        <fullName evidence="2">Uncharacterized protein</fullName>
    </submittedName>
</protein>
<accession>A0A427XM81</accession>
<feature type="region of interest" description="Disordered" evidence="1">
    <location>
        <begin position="258"/>
        <end position="293"/>
    </location>
</feature>
<evidence type="ECO:0000256" key="1">
    <source>
        <dbReference type="SAM" id="MobiDB-lite"/>
    </source>
</evidence>
<dbReference type="EMBL" id="RSCE01000009">
    <property type="protein sequence ID" value="RSH79854.1"/>
    <property type="molecule type" value="Genomic_DNA"/>
</dbReference>
<feature type="region of interest" description="Disordered" evidence="1">
    <location>
        <begin position="631"/>
        <end position="697"/>
    </location>
</feature>
<feature type="compositionally biased region" description="Polar residues" evidence="1">
    <location>
        <begin position="189"/>
        <end position="205"/>
    </location>
</feature>
<feature type="compositionally biased region" description="Gly residues" evidence="1">
    <location>
        <begin position="663"/>
        <end position="673"/>
    </location>
</feature>
<feature type="region of interest" description="Disordered" evidence="1">
    <location>
        <begin position="566"/>
        <end position="608"/>
    </location>
</feature>
<dbReference type="Proteomes" id="UP000279236">
    <property type="component" value="Unassembled WGS sequence"/>
</dbReference>